<protein>
    <recommendedName>
        <fullName evidence="1">DUF1281 domain-containing protein</fullName>
    </recommendedName>
</protein>
<dbReference type="Gene3D" id="1.10.3530.10">
    <property type="entry name" value="Api92-like"/>
    <property type="match status" value="1"/>
</dbReference>
<feature type="domain" description="DUF1281" evidence="1">
    <location>
        <begin position="39"/>
        <end position="210"/>
    </location>
</feature>
<name>A0AAV2VHU3_9VIBR</name>
<gene>
    <name evidence="2" type="ORF">VIBNISOn1_1050042</name>
</gene>
<dbReference type="Proteomes" id="UP000018211">
    <property type="component" value="Unassembled WGS sequence"/>
</dbReference>
<dbReference type="RefSeq" id="WP_022610147.1">
    <property type="nucleotide sequence ID" value="NZ_LK391965.1"/>
</dbReference>
<sequence length="303" mass="34948">MPNWCSNALFISGTTDEAQKVIDSLLDGSIELRTNEMVYKMRKMFLSGVTGLLVPHTTTEQKLLDEVGLLHPNLNSQSRSSSPESLAYTEFLYELCHGNITPENYEHINRIYLASRLGQKWYGDIPKPIRKRLRAVWKTCRYDYSGMFKVDISAWWSKPNVWEPQQQPEILDLQLLVELPIKVMVNGFNGGLLRCSTEYDFNCHHIGIKWTELEVTILENGNWSFDTPWSPPHSIIELLPRFVEKQLSSNDGEELVDITLYYYEAGCAFQGIDHDVYAYIEHYDEDGEQYSSNMLPEITAAFN</sequence>
<accession>A0AAV2VHU3</accession>
<dbReference type="SUPFAM" id="SSF160940">
    <property type="entry name" value="Api92-like"/>
    <property type="match status" value="1"/>
</dbReference>
<organism evidence="2 3">
    <name type="scientific">Vibrio nigripulchritudo SOn1</name>
    <dbReference type="NCBI Taxonomy" id="1238450"/>
    <lineage>
        <taxon>Bacteria</taxon>
        <taxon>Pseudomonadati</taxon>
        <taxon>Pseudomonadota</taxon>
        <taxon>Gammaproteobacteria</taxon>
        <taxon>Vibrionales</taxon>
        <taxon>Vibrionaceae</taxon>
        <taxon>Vibrio</taxon>
    </lineage>
</organism>
<dbReference type="InterPro" id="IPR023136">
    <property type="entry name" value="Api92-like_dom_sf"/>
</dbReference>
<evidence type="ECO:0000313" key="2">
    <source>
        <dbReference type="EMBL" id="CCO44216.1"/>
    </source>
</evidence>
<proteinExistence type="predicted"/>
<dbReference type="Pfam" id="PF06924">
    <property type="entry name" value="DUF1281"/>
    <property type="match status" value="1"/>
</dbReference>
<evidence type="ECO:0000313" key="3">
    <source>
        <dbReference type="Proteomes" id="UP000018211"/>
    </source>
</evidence>
<dbReference type="EMBL" id="CAOF01000008">
    <property type="protein sequence ID" value="CCO44216.1"/>
    <property type="molecule type" value="Genomic_DNA"/>
</dbReference>
<evidence type="ECO:0000259" key="1">
    <source>
        <dbReference type="Pfam" id="PF06924"/>
    </source>
</evidence>
<comment type="caution">
    <text evidence="2">The sequence shown here is derived from an EMBL/GenBank/DDBJ whole genome shotgun (WGS) entry which is preliminary data.</text>
</comment>
<dbReference type="InterPro" id="IPR009694">
    <property type="entry name" value="DUF1281"/>
</dbReference>
<reference evidence="2 3" key="1">
    <citation type="journal article" date="2013" name="ISME J.">
        <title>Comparative genomics of pathogenic lineages of Vibrio nigripulchritudo identifies virulence-associated traits.</title>
        <authorList>
            <person name="Goudenege D."/>
            <person name="Labreuche Y."/>
            <person name="Krin E."/>
            <person name="Ansquer D."/>
            <person name="Mangenot S."/>
            <person name="Calteau A."/>
            <person name="Medigue C."/>
            <person name="Mazel D."/>
            <person name="Polz M.F."/>
            <person name="Le Roux F."/>
        </authorList>
    </citation>
    <scope>NUCLEOTIDE SEQUENCE [LARGE SCALE GENOMIC DNA]</scope>
    <source>
        <strain evidence="2 3">SOn1</strain>
    </source>
</reference>
<dbReference type="AlphaFoldDB" id="A0AAV2VHU3"/>